<evidence type="ECO:0000313" key="6">
    <source>
        <dbReference type="Proteomes" id="UP000297792"/>
    </source>
</evidence>
<dbReference type="PANTHER" id="PTHR10668">
    <property type="entry name" value="PHYTOENE DEHYDROGENASE"/>
    <property type="match status" value="1"/>
</dbReference>
<gene>
    <name evidence="5" type="ORF">EJD98_02105</name>
</gene>
<evidence type="ECO:0000313" key="5">
    <source>
        <dbReference type="EMBL" id="TGB47727.1"/>
    </source>
</evidence>
<dbReference type="EMBL" id="RWKA01000001">
    <property type="protein sequence ID" value="TGB47727.1"/>
    <property type="molecule type" value="Genomic_DNA"/>
</dbReference>
<comment type="function">
    <text evidence="1">Probable oxidoreductase that may play a role as regulator of mitochondrial function.</text>
</comment>
<comment type="subunit">
    <text evidence="2">Interacts with COX5B; this interaction may contribute to localize PYROXD2 to the inner face of the inner mitochondrial membrane.</text>
</comment>
<keyword evidence="6" id="KW-1185">Reference proteome</keyword>
<dbReference type="SUPFAM" id="SSF51905">
    <property type="entry name" value="FAD/NAD(P)-binding domain"/>
    <property type="match status" value="1"/>
</dbReference>
<dbReference type="InterPro" id="IPR002937">
    <property type="entry name" value="Amino_oxidase"/>
</dbReference>
<dbReference type="Pfam" id="PF01593">
    <property type="entry name" value="Amino_oxidase"/>
    <property type="match status" value="1"/>
</dbReference>
<dbReference type="Gene3D" id="3.50.50.60">
    <property type="entry name" value="FAD/NAD(P)-binding domain"/>
    <property type="match status" value="2"/>
</dbReference>
<evidence type="ECO:0000259" key="4">
    <source>
        <dbReference type="Pfam" id="PF01593"/>
    </source>
</evidence>
<dbReference type="AlphaFoldDB" id="A0A4Z0HVE0"/>
<proteinExistence type="predicted"/>
<feature type="domain" description="Amine oxidase" evidence="4">
    <location>
        <begin position="27"/>
        <end position="328"/>
    </location>
</feature>
<protein>
    <recommendedName>
        <fullName evidence="3">Pyridine nucleotide-disulfide oxidoreductase domain-containing protein 2</fullName>
    </recommendedName>
</protein>
<evidence type="ECO:0000256" key="1">
    <source>
        <dbReference type="ARBA" id="ARBA00037217"/>
    </source>
</evidence>
<sequence length="576" mass="62514">MSEVRPSNTEATPREADVVVVGSGHNGLVAAAYLAKAGLDVLVVEASPTAGGMTSTNSFAPEAPEYTINEASIQASLFRTTTINQDLELATRYGLRQTVIDPAHFQLAADGSSLGLWRDPNKTAAELAHFSKKDARALIELYEVIDAAVEIGLPMMQTNVVQPEIKSILKAAKGVAKNRKQLISIGRWMASSQTEAVEESFEHDMIRAPLLTSLPFMPFDADLSGWSLIYLGVLSRYGVAMFHGGTGSLPKALISVIRDNGGDIITNSPVEELIIEHNRCTGVRVRGGAEIRARRGVLTACSPKTTLTRLLPRGVLEPKKQNAADHIPTRKRGIADAKVNVALSGRIDMSKHEKWRGDGIDLRIACNCYHTYEQAKEAARSCVRGQVPDAIPGLAQVTNAFDPSMSPAGKDLWWFWTGLTPSFPEEGWDVARKKITDSIIKDADEYYKGVEDLQVAVRPLVLPDVEERFWAIDGSVYHVDPTISRFGPNKPVAGFAGYRTPVEGLFLTGSGTHPVAGISGMPGQNAARTMLKQFKLEDKGGRLGILADRLHRDRGRAALLADPYTGGQNDPFPGRE</sequence>
<reference evidence="5 6" key="1">
    <citation type="submission" date="2018-12" db="EMBL/GenBank/DDBJ databases">
        <title>Draft genome sequences of Mycolicibacterium peregrinum isolated from a pig with lymphadenitis and from soil on the same Japanese pig farm.</title>
        <authorList>
            <person name="Komatsu T."/>
            <person name="Ohya K."/>
            <person name="Sawai K."/>
            <person name="Odoi J.O."/>
            <person name="Otsu K."/>
            <person name="Ota A."/>
            <person name="Ito T."/>
            <person name="Kawai M."/>
            <person name="Maruyama F."/>
        </authorList>
    </citation>
    <scope>NUCLEOTIDE SEQUENCE [LARGE SCALE GENOMIC DNA]</scope>
    <source>
        <strain evidence="5 6">138</strain>
    </source>
</reference>
<organism evidence="5 6">
    <name type="scientific">Mycolicibacterium peregrinum</name>
    <name type="common">Mycobacterium peregrinum</name>
    <dbReference type="NCBI Taxonomy" id="43304"/>
    <lineage>
        <taxon>Bacteria</taxon>
        <taxon>Bacillati</taxon>
        <taxon>Actinomycetota</taxon>
        <taxon>Actinomycetes</taxon>
        <taxon>Mycobacteriales</taxon>
        <taxon>Mycobacteriaceae</taxon>
        <taxon>Mycolicibacterium</taxon>
    </lineage>
</organism>
<evidence type="ECO:0000256" key="3">
    <source>
        <dbReference type="ARBA" id="ARBA00040298"/>
    </source>
</evidence>
<dbReference type="InterPro" id="IPR036188">
    <property type="entry name" value="FAD/NAD-bd_sf"/>
</dbReference>
<name>A0A4Z0HVE0_MYCPR</name>
<dbReference type="Proteomes" id="UP000297792">
    <property type="component" value="Unassembled WGS sequence"/>
</dbReference>
<dbReference type="PANTHER" id="PTHR10668:SF103">
    <property type="entry name" value="PYRIDINE NUCLEOTIDE-DISULFIDE OXIDOREDUCTASE DOMAIN-CONTAINING PROTEIN 2"/>
    <property type="match status" value="1"/>
</dbReference>
<comment type="caution">
    <text evidence="5">The sequence shown here is derived from an EMBL/GenBank/DDBJ whole genome shotgun (WGS) entry which is preliminary data.</text>
</comment>
<accession>A0A4Z0HVE0</accession>
<dbReference type="RefSeq" id="WP_036446603.1">
    <property type="nucleotide sequence ID" value="NZ_RWJZ01000001.1"/>
</dbReference>
<evidence type="ECO:0000256" key="2">
    <source>
        <dbReference type="ARBA" id="ARBA00038825"/>
    </source>
</evidence>
<dbReference type="GO" id="GO:0016491">
    <property type="term" value="F:oxidoreductase activity"/>
    <property type="evidence" value="ECO:0007669"/>
    <property type="project" value="InterPro"/>
</dbReference>